<evidence type="ECO:0000256" key="1">
    <source>
        <dbReference type="SAM" id="Phobius"/>
    </source>
</evidence>
<keyword evidence="1" id="KW-0472">Membrane</keyword>
<keyword evidence="1" id="KW-0812">Transmembrane</keyword>
<evidence type="ECO:0000256" key="2">
    <source>
        <dbReference type="SAM" id="SignalP"/>
    </source>
</evidence>
<keyword evidence="4" id="KW-1185">Reference proteome</keyword>
<accession>A0A7H0LE36</accession>
<gene>
    <name evidence="3" type="ORF">H3Z74_14205</name>
</gene>
<dbReference type="AlphaFoldDB" id="A0A7H0LE36"/>
<organism evidence="3 4">
    <name type="scientific">Sphingomonas alpina</name>
    <dbReference type="NCBI Taxonomy" id="653931"/>
    <lineage>
        <taxon>Bacteria</taxon>
        <taxon>Pseudomonadati</taxon>
        <taxon>Pseudomonadota</taxon>
        <taxon>Alphaproteobacteria</taxon>
        <taxon>Sphingomonadales</taxon>
        <taxon>Sphingomonadaceae</taxon>
        <taxon>Sphingomonas</taxon>
    </lineage>
</organism>
<feature type="signal peptide" evidence="2">
    <location>
        <begin position="1"/>
        <end position="27"/>
    </location>
</feature>
<keyword evidence="2" id="KW-0732">Signal</keyword>
<evidence type="ECO:0000313" key="4">
    <source>
        <dbReference type="Proteomes" id="UP000516148"/>
    </source>
</evidence>
<evidence type="ECO:0000313" key="3">
    <source>
        <dbReference type="EMBL" id="QNQ07939.1"/>
    </source>
</evidence>
<feature type="chain" id="PRO_5028990912" evidence="2">
    <location>
        <begin position="28"/>
        <end position="128"/>
    </location>
</feature>
<protein>
    <submittedName>
        <fullName evidence="3">Uncharacterized protein</fullName>
    </submittedName>
</protein>
<dbReference type="RefSeq" id="WP_187760285.1">
    <property type="nucleotide sequence ID" value="NZ_CP061038.1"/>
</dbReference>
<feature type="transmembrane region" description="Helical" evidence="1">
    <location>
        <begin position="40"/>
        <end position="58"/>
    </location>
</feature>
<name>A0A7H0LE36_9SPHN</name>
<dbReference type="KEGG" id="spap:H3Z74_14205"/>
<keyword evidence="1" id="KW-1133">Transmembrane helix</keyword>
<dbReference type="EMBL" id="CP061038">
    <property type="protein sequence ID" value="QNQ07939.1"/>
    <property type="molecule type" value="Genomic_DNA"/>
</dbReference>
<reference evidence="3 4" key="1">
    <citation type="submission" date="2020-09" db="EMBL/GenBank/DDBJ databases">
        <title>Sphingomonas sp., a new species isolated from pork steak.</title>
        <authorList>
            <person name="Heidler von Heilborn D."/>
        </authorList>
    </citation>
    <scope>NUCLEOTIDE SEQUENCE [LARGE SCALE GENOMIC DNA]</scope>
    <source>
        <strain evidence="4">S8-3T</strain>
    </source>
</reference>
<proteinExistence type="predicted"/>
<sequence>MKNMMKKAVLGATLAATALTVAAPADAQRYRRHYHRGNDAGVAVVAGIAGLAIGAAIASDGRRDRDREVYYRDRGYDPYYDDNYYQERGYYPNDGYYAWRYRDRYASCHIERRWDPYYRQPVRVRVCY</sequence>
<dbReference type="Proteomes" id="UP000516148">
    <property type="component" value="Chromosome"/>
</dbReference>